<dbReference type="GO" id="GO:0000976">
    <property type="term" value="F:transcription cis-regulatory region binding"/>
    <property type="evidence" value="ECO:0007669"/>
    <property type="project" value="TreeGrafter"/>
</dbReference>
<dbReference type="RefSeq" id="WP_132194078.1">
    <property type="nucleotide sequence ID" value="NZ_SMKY01000011.1"/>
</dbReference>
<dbReference type="Gene3D" id="1.10.10.60">
    <property type="entry name" value="Homeodomain-like"/>
    <property type="match status" value="1"/>
</dbReference>
<keyword evidence="3" id="KW-0804">Transcription</keyword>
<comment type="caution">
    <text evidence="6">The sequence shown here is derived from an EMBL/GenBank/DDBJ whole genome shotgun (WGS) entry which is preliminary data.</text>
</comment>
<sequence>MVQQIWPEMMESARQQLALHIGRTALGLVSERGLGGTTMSQLAKSAGVARATLYKYFPDVETAVVSYISAEVRRFQDELAAQLARESDPRRAIDLYIDRQVDYLDGAEHRDAGRLESAGLSPAAHADLAGHLASMRGMLAELLTAGVAAGALRPDLDVEVQTTLLLNLMNGARAALAGEQITSGRVKAAVKDLVHRGLVAPDTLSSD</sequence>
<protein>
    <submittedName>
        <fullName evidence="6">TetR/AcrR family transcriptional regulator</fullName>
    </submittedName>
</protein>
<evidence type="ECO:0000256" key="3">
    <source>
        <dbReference type="ARBA" id="ARBA00023163"/>
    </source>
</evidence>
<reference evidence="6 7" key="1">
    <citation type="submission" date="2019-03" db="EMBL/GenBank/DDBJ databases">
        <title>Draft genome sequences of novel Actinobacteria.</title>
        <authorList>
            <person name="Sahin N."/>
            <person name="Ay H."/>
            <person name="Saygin H."/>
        </authorList>
    </citation>
    <scope>NUCLEOTIDE SEQUENCE [LARGE SCALE GENOMIC DNA]</scope>
    <source>
        <strain evidence="6 7">DSM 45941</strain>
    </source>
</reference>
<dbReference type="Pfam" id="PF00440">
    <property type="entry name" value="TetR_N"/>
    <property type="match status" value="1"/>
</dbReference>
<dbReference type="SUPFAM" id="SSF46689">
    <property type="entry name" value="Homeodomain-like"/>
    <property type="match status" value="1"/>
</dbReference>
<dbReference type="Proteomes" id="UP000295578">
    <property type="component" value="Unassembled WGS sequence"/>
</dbReference>
<dbReference type="InterPro" id="IPR011075">
    <property type="entry name" value="TetR_C"/>
</dbReference>
<dbReference type="AlphaFoldDB" id="A0A4R5BU27"/>
<dbReference type="Gene3D" id="1.10.357.10">
    <property type="entry name" value="Tetracycline Repressor, domain 2"/>
    <property type="match status" value="1"/>
</dbReference>
<dbReference type="InterPro" id="IPR001647">
    <property type="entry name" value="HTH_TetR"/>
</dbReference>
<dbReference type="PANTHER" id="PTHR30055">
    <property type="entry name" value="HTH-TYPE TRANSCRIPTIONAL REGULATOR RUTR"/>
    <property type="match status" value="1"/>
</dbReference>
<evidence type="ECO:0000259" key="5">
    <source>
        <dbReference type="PROSITE" id="PS50977"/>
    </source>
</evidence>
<gene>
    <name evidence="6" type="ORF">E1293_04470</name>
</gene>
<proteinExistence type="predicted"/>
<keyword evidence="2 4" id="KW-0238">DNA-binding</keyword>
<dbReference type="EMBL" id="SMKY01000011">
    <property type="protein sequence ID" value="TDD89615.1"/>
    <property type="molecule type" value="Genomic_DNA"/>
</dbReference>
<evidence type="ECO:0000313" key="6">
    <source>
        <dbReference type="EMBL" id="TDD89615.1"/>
    </source>
</evidence>
<organism evidence="6 7">
    <name type="scientific">Actinomadura darangshiensis</name>
    <dbReference type="NCBI Taxonomy" id="705336"/>
    <lineage>
        <taxon>Bacteria</taxon>
        <taxon>Bacillati</taxon>
        <taxon>Actinomycetota</taxon>
        <taxon>Actinomycetes</taxon>
        <taxon>Streptosporangiales</taxon>
        <taxon>Thermomonosporaceae</taxon>
        <taxon>Actinomadura</taxon>
    </lineage>
</organism>
<dbReference type="SUPFAM" id="SSF48498">
    <property type="entry name" value="Tetracyclin repressor-like, C-terminal domain"/>
    <property type="match status" value="1"/>
</dbReference>
<dbReference type="GO" id="GO:0003700">
    <property type="term" value="F:DNA-binding transcription factor activity"/>
    <property type="evidence" value="ECO:0007669"/>
    <property type="project" value="TreeGrafter"/>
</dbReference>
<feature type="DNA-binding region" description="H-T-H motif" evidence="4">
    <location>
        <begin position="38"/>
        <end position="57"/>
    </location>
</feature>
<evidence type="ECO:0000256" key="2">
    <source>
        <dbReference type="ARBA" id="ARBA00023125"/>
    </source>
</evidence>
<keyword evidence="7" id="KW-1185">Reference proteome</keyword>
<evidence type="ECO:0000313" key="7">
    <source>
        <dbReference type="Proteomes" id="UP000295578"/>
    </source>
</evidence>
<accession>A0A4R5BU27</accession>
<dbReference type="PANTHER" id="PTHR30055:SF234">
    <property type="entry name" value="HTH-TYPE TRANSCRIPTIONAL REGULATOR BETI"/>
    <property type="match status" value="1"/>
</dbReference>
<keyword evidence="1" id="KW-0805">Transcription regulation</keyword>
<dbReference type="InterPro" id="IPR009057">
    <property type="entry name" value="Homeodomain-like_sf"/>
</dbReference>
<evidence type="ECO:0000256" key="1">
    <source>
        <dbReference type="ARBA" id="ARBA00023015"/>
    </source>
</evidence>
<dbReference type="Pfam" id="PF16925">
    <property type="entry name" value="TetR_C_13"/>
    <property type="match status" value="1"/>
</dbReference>
<feature type="domain" description="HTH tetR-type" evidence="5">
    <location>
        <begin position="15"/>
        <end position="75"/>
    </location>
</feature>
<name>A0A4R5BU27_9ACTN</name>
<dbReference type="InterPro" id="IPR036271">
    <property type="entry name" value="Tet_transcr_reg_TetR-rel_C_sf"/>
</dbReference>
<dbReference type="PROSITE" id="PS50977">
    <property type="entry name" value="HTH_TETR_2"/>
    <property type="match status" value="1"/>
</dbReference>
<dbReference type="InterPro" id="IPR050109">
    <property type="entry name" value="HTH-type_TetR-like_transc_reg"/>
</dbReference>
<evidence type="ECO:0000256" key="4">
    <source>
        <dbReference type="PROSITE-ProRule" id="PRU00335"/>
    </source>
</evidence>
<dbReference type="OrthoDB" id="8654052at2"/>